<dbReference type="PANTHER" id="PTHR42759">
    <property type="entry name" value="MOXR FAMILY PROTEIN"/>
    <property type="match status" value="1"/>
</dbReference>
<dbReference type="InterPro" id="IPR050764">
    <property type="entry name" value="CbbQ/NirQ/NorQ/GpvN"/>
</dbReference>
<dbReference type="CDD" id="cd00009">
    <property type="entry name" value="AAA"/>
    <property type="match status" value="1"/>
</dbReference>
<dbReference type="GO" id="GO:0005524">
    <property type="term" value="F:ATP binding"/>
    <property type="evidence" value="ECO:0007669"/>
    <property type="project" value="InterPro"/>
</dbReference>
<evidence type="ECO:0000313" key="4">
    <source>
        <dbReference type="Proteomes" id="UP000032120"/>
    </source>
</evidence>
<dbReference type="SUPFAM" id="SSF52540">
    <property type="entry name" value="P-loop containing nucleoside triphosphate hydrolases"/>
    <property type="match status" value="1"/>
</dbReference>
<evidence type="ECO:0000259" key="2">
    <source>
        <dbReference type="Pfam" id="PF17863"/>
    </source>
</evidence>
<sequence>MEFSVELADRITRSVCEAMSDSRAAVEAALTTLFAGGHLLIEDVPGVGKTTLAAALGRSIDATVRRLQFTSDMLPADVTGLSIYHQDTHEFTFHPGPIFSNIVIGDEINRATPKTQSALLEAMAERAVTMDGATRQLPELFLVVATQNPGDMEGTFPLPEAQRDRFMARISLGYPAAAAEIAMLERRSHRDPVGAITPVASVEDVLRAQRAVNEIHLSAAAASYLVAIVTATRTHPALALGASPRASLHLARMARARALLLGRTYVTAEDIAQLATPVLAHRLLPLGYFEGQRDAAAAVKEIMAEVLASTRLE</sequence>
<dbReference type="InterPro" id="IPR027417">
    <property type="entry name" value="P-loop_NTPase"/>
</dbReference>
<name>A0A0D0IIE0_9MICO</name>
<accession>A0A0D0IIE0</accession>
<proteinExistence type="predicted"/>
<dbReference type="EMBL" id="JXSQ01000039">
    <property type="protein sequence ID" value="KIP51409.1"/>
    <property type="molecule type" value="Genomic_DNA"/>
</dbReference>
<protein>
    <submittedName>
        <fullName evidence="3">ATPase</fullName>
    </submittedName>
</protein>
<keyword evidence="4" id="KW-1185">Reference proteome</keyword>
<feature type="domain" description="ATPase AAA-3" evidence="1">
    <location>
        <begin position="38"/>
        <end position="167"/>
    </location>
</feature>
<dbReference type="PANTHER" id="PTHR42759:SF5">
    <property type="entry name" value="METHANOL DEHYDROGENASE REGULATOR"/>
    <property type="match status" value="1"/>
</dbReference>
<dbReference type="Gene3D" id="3.40.50.300">
    <property type="entry name" value="P-loop containing nucleotide triphosphate hydrolases"/>
    <property type="match status" value="1"/>
</dbReference>
<evidence type="ECO:0000259" key="1">
    <source>
        <dbReference type="Pfam" id="PF07726"/>
    </source>
</evidence>
<organism evidence="3 4">
    <name type="scientific">Leucobacter komagatae</name>
    <dbReference type="NCBI Taxonomy" id="55969"/>
    <lineage>
        <taxon>Bacteria</taxon>
        <taxon>Bacillati</taxon>
        <taxon>Actinomycetota</taxon>
        <taxon>Actinomycetes</taxon>
        <taxon>Micrococcales</taxon>
        <taxon>Microbacteriaceae</taxon>
        <taxon>Leucobacter</taxon>
    </lineage>
</organism>
<feature type="domain" description="ChlI/MoxR AAA lid" evidence="2">
    <location>
        <begin position="231"/>
        <end position="299"/>
    </location>
</feature>
<gene>
    <name evidence="3" type="ORF">SD72_15605</name>
</gene>
<dbReference type="Pfam" id="PF17863">
    <property type="entry name" value="AAA_lid_2"/>
    <property type="match status" value="1"/>
</dbReference>
<dbReference type="GO" id="GO:0016887">
    <property type="term" value="F:ATP hydrolysis activity"/>
    <property type="evidence" value="ECO:0007669"/>
    <property type="project" value="InterPro"/>
</dbReference>
<reference evidence="3 4" key="1">
    <citation type="submission" date="2015-01" db="EMBL/GenBank/DDBJ databases">
        <title>Draft genome sequence of Leucobacter komagatae strain VKM ST2845.</title>
        <authorList>
            <person name="Karlyshev A.V."/>
            <person name="Kudryashova E.B."/>
        </authorList>
    </citation>
    <scope>NUCLEOTIDE SEQUENCE [LARGE SCALE GENOMIC DNA]</scope>
    <source>
        <strain evidence="3 4">VKM ST2845</strain>
    </source>
</reference>
<evidence type="ECO:0000313" key="3">
    <source>
        <dbReference type="EMBL" id="KIP51409.1"/>
    </source>
</evidence>
<dbReference type="InterPro" id="IPR011703">
    <property type="entry name" value="ATPase_AAA-3"/>
</dbReference>
<dbReference type="Proteomes" id="UP000032120">
    <property type="component" value="Unassembled WGS sequence"/>
</dbReference>
<dbReference type="Pfam" id="PF07726">
    <property type="entry name" value="AAA_3"/>
    <property type="match status" value="1"/>
</dbReference>
<comment type="caution">
    <text evidence="3">The sequence shown here is derived from an EMBL/GenBank/DDBJ whole genome shotgun (WGS) entry which is preliminary data.</text>
</comment>
<dbReference type="Gene3D" id="1.10.8.80">
    <property type="entry name" value="Magnesium chelatase subunit I, C-Terminal domain"/>
    <property type="match status" value="1"/>
</dbReference>
<dbReference type="AlphaFoldDB" id="A0A0D0IIE0"/>
<dbReference type="InterPro" id="IPR041628">
    <property type="entry name" value="ChlI/MoxR_AAA_lid"/>
</dbReference>
<dbReference type="PIRSF" id="PIRSF002849">
    <property type="entry name" value="AAA_ATPase_chaperone_MoxR_prd"/>
    <property type="match status" value="1"/>
</dbReference>